<dbReference type="Proteomes" id="UP000613768">
    <property type="component" value="Unassembled WGS sequence"/>
</dbReference>
<keyword evidence="2" id="KW-0812">Transmembrane</keyword>
<keyword evidence="2" id="KW-1133">Transmembrane helix</keyword>
<organism evidence="4 5">
    <name type="scientific">Pseudomarimonas arenosa</name>
    <dbReference type="NCBI Taxonomy" id="2774145"/>
    <lineage>
        <taxon>Bacteria</taxon>
        <taxon>Pseudomonadati</taxon>
        <taxon>Pseudomonadota</taxon>
        <taxon>Gammaproteobacteria</taxon>
        <taxon>Lysobacterales</taxon>
        <taxon>Lysobacteraceae</taxon>
        <taxon>Pseudomarimonas</taxon>
    </lineage>
</organism>
<evidence type="ECO:0000313" key="4">
    <source>
        <dbReference type="EMBL" id="MBD8527288.1"/>
    </source>
</evidence>
<dbReference type="AlphaFoldDB" id="A0AAW3ZNH9"/>
<sequence length="849" mass="88112">MNDNDRSFRTALTALSSSSPAPAPLSRAIGSALHAHQAGYTLKEVMLGIGIASVAAAATYGLFFRADVAAQVRKETATLNQLATNINSAWGMTGTFEGLVDWKVEQDGLLPEAMKARGGMTSEWGTKVYVSAATINGKQNAGFAIEYRGLPEAVCARMATEHQDAFWNIEVDGVSVLAGGNIDTTTAIHRCADGGSVVYTYFEGVSGALAHADHTVPGDWIPAQPYQPGDPPGPGAVPPIGFDGSCSSLTLPPPQVRSLACEPGQQGAILETRTAACPPDDQGPWAWEAWTESGNTCAPQPDGCPEAETRAASCASGWSGQRTEQRHCVSSIPISWSAWYDIQNECVPPDGAPGPTPSGPFYGPQCVPQPPESRTVVDCPAGEYGSTTDQRDSVCVYTYQPATWGPWREISHNCSPCPADSSESENRLTPGTAPGPACPSGTTGLRSTETTTPEARSRTVSYDCPAGTGLLPGPTFGAWSPWTAAGPVTQGAVTGTCTPCPAAGPLPACPGGTTGVVTWTTTPGTDPTATTAGSCPTFTADYSGCVPCSTTPVHGSPAGSCPVGQQGSITWSVTPGTAPGSGTSGSCPTVAQVDTCAPCPVQHQFYCDDTEIPQYFGEAPGACPGGVTGQTYVRYEYRQSRQACTPASNSTPWGPWASTGVTCYSETRCPPPVCPSPQTVGWSSEEPCVGESGTRKAWGTRTRSANCPAGVFDGTWGPWSDATDGTSETCQPHPPASDPGTPPSKPGPMICPGSGYYEVNRACPPGQTGFESYVMGYSYIWSGAECERVDTASGLGGSFCGAPEPEPQVHCWVPGPLPSMGPGSQYLGESPYGGGWWFVNGTNVYIECP</sequence>
<gene>
    <name evidence="4" type="ORF">IFO71_16210</name>
</gene>
<dbReference type="InterPro" id="IPR045584">
    <property type="entry name" value="Pilin-like"/>
</dbReference>
<feature type="compositionally biased region" description="Pro residues" evidence="1">
    <location>
        <begin position="732"/>
        <end position="746"/>
    </location>
</feature>
<proteinExistence type="predicted"/>
<dbReference type="RefSeq" id="WP_192030709.1">
    <property type="nucleotide sequence ID" value="NZ_JACYTR010000046.1"/>
</dbReference>
<feature type="compositionally biased region" description="Low complexity" evidence="1">
    <location>
        <begin position="440"/>
        <end position="452"/>
    </location>
</feature>
<dbReference type="EMBL" id="JACYTR010000046">
    <property type="protein sequence ID" value="MBD8527288.1"/>
    <property type="molecule type" value="Genomic_DNA"/>
</dbReference>
<name>A0AAW3ZNH9_9GAMM</name>
<feature type="region of interest" description="Disordered" evidence="1">
    <location>
        <begin position="719"/>
        <end position="747"/>
    </location>
</feature>
<evidence type="ECO:0000256" key="1">
    <source>
        <dbReference type="SAM" id="MobiDB-lite"/>
    </source>
</evidence>
<dbReference type="Pfam" id="PF08805">
    <property type="entry name" value="PilS"/>
    <property type="match status" value="1"/>
</dbReference>
<evidence type="ECO:0000259" key="3">
    <source>
        <dbReference type="Pfam" id="PF08805"/>
    </source>
</evidence>
<reference evidence="4 5" key="1">
    <citation type="submission" date="2020-09" db="EMBL/GenBank/DDBJ databases">
        <title>Pseudoxanthomonas sp. CAU 1598 isolated from sand of Yaerae Beach.</title>
        <authorList>
            <person name="Kim W."/>
        </authorList>
    </citation>
    <scope>NUCLEOTIDE SEQUENCE [LARGE SCALE GENOMIC DNA]</scope>
    <source>
        <strain evidence="4 5">CAU 1598</strain>
    </source>
</reference>
<feature type="domain" description="Type 4 secretion system PilS N-terminal" evidence="3">
    <location>
        <begin position="71"/>
        <end position="195"/>
    </location>
</feature>
<protein>
    <recommendedName>
        <fullName evidence="3">Type 4 secretion system PilS N-terminal domain-containing protein</fullName>
    </recommendedName>
</protein>
<comment type="caution">
    <text evidence="4">The sequence shown here is derived from an EMBL/GenBank/DDBJ whole genome shotgun (WGS) entry which is preliminary data.</text>
</comment>
<evidence type="ECO:0000313" key="5">
    <source>
        <dbReference type="Proteomes" id="UP000613768"/>
    </source>
</evidence>
<accession>A0AAW3ZNH9</accession>
<keyword evidence="5" id="KW-1185">Reference proteome</keyword>
<evidence type="ECO:0000256" key="2">
    <source>
        <dbReference type="SAM" id="Phobius"/>
    </source>
</evidence>
<feature type="transmembrane region" description="Helical" evidence="2">
    <location>
        <begin position="45"/>
        <end position="64"/>
    </location>
</feature>
<dbReference type="Gene3D" id="3.30.1690.10">
    <property type="entry name" value="TcpA-like pilin"/>
    <property type="match status" value="1"/>
</dbReference>
<keyword evidence="2" id="KW-0472">Membrane</keyword>
<dbReference type="SUPFAM" id="SSF54523">
    <property type="entry name" value="Pili subunits"/>
    <property type="match status" value="1"/>
</dbReference>
<dbReference type="InterPro" id="IPR014911">
    <property type="entry name" value="PilS_N"/>
</dbReference>
<feature type="region of interest" description="Disordered" evidence="1">
    <location>
        <begin position="415"/>
        <end position="460"/>
    </location>
</feature>